<evidence type="ECO:0008006" key="3">
    <source>
        <dbReference type="Google" id="ProtNLM"/>
    </source>
</evidence>
<sequence>MRRRLGKEVATVADYCGLEAGRSTGEGFGAGRRQREVVDSSARGAHCAGTLYCNGVGEAPSATLAEITLASTPTAQDFYDVNLINGYNIPVSMTSFHGSGANCVPVGCVGDLNRVVSCPSACVAYGMPQYCRTGVSRSPQQC</sequence>
<dbReference type="STRING" id="4533.J3L0L2"/>
<dbReference type="GeneID" id="102708205"/>
<dbReference type="HOGENOM" id="CLU_1818812_0_0_1"/>
<dbReference type="RefSeq" id="XP_006645951.1">
    <property type="nucleotide sequence ID" value="XM_006645888.1"/>
</dbReference>
<protein>
    <recommendedName>
        <fullName evidence="3">Thaumatin-like protein</fullName>
    </recommendedName>
</protein>
<proteinExistence type="predicted"/>
<dbReference type="Proteomes" id="UP000006038">
    <property type="component" value="Chromosome 1"/>
</dbReference>
<reference evidence="1" key="2">
    <citation type="submission" date="2013-04" db="UniProtKB">
        <authorList>
            <consortium name="EnsemblPlants"/>
        </authorList>
    </citation>
    <scope>IDENTIFICATION</scope>
</reference>
<dbReference type="KEGG" id="obr:102708205"/>
<dbReference type="PROSITE" id="PS51367">
    <property type="entry name" value="THAUMATIN_2"/>
    <property type="match status" value="1"/>
</dbReference>
<dbReference type="InterPro" id="IPR001938">
    <property type="entry name" value="Thaumatin"/>
</dbReference>
<evidence type="ECO:0000313" key="2">
    <source>
        <dbReference type="Proteomes" id="UP000006038"/>
    </source>
</evidence>
<dbReference type="EnsemblPlants" id="OB01G27680.1">
    <property type="protein sequence ID" value="OB01G27680.1"/>
    <property type="gene ID" value="OB01G27680"/>
</dbReference>
<dbReference type="SMART" id="SM00205">
    <property type="entry name" value="THN"/>
    <property type="match status" value="1"/>
</dbReference>
<reference evidence="1" key="1">
    <citation type="journal article" date="2013" name="Nat. Commun.">
        <title>Whole-genome sequencing of Oryza brachyantha reveals mechanisms underlying Oryza genome evolution.</title>
        <authorList>
            <person name="Chen J."/>
            <person name="Huang Q."/>
            <person name="Gao D."/>
            <person name="Wang J."/>
            <person name="Lang Y."/>
            <person name="Liu T."/>
            <person name="Li B."/>
            <person name="Bai Z."/>
            <person name="Luis Goicoechea J."/>
            <person name="Liang C."/>
            <person name="Chen C."/>
            <person name="Zhang W."/>
            <person name="Sun S."/>
            <person name="Liao Y."/>
            <person name="Zhang X."/>
            <person name="Yang L."/>
            <person name="Song C."/>
            <person name="Wang M."/>
            <person name="Shi J."/>
            <person name="Liu G."/>
            <person name="Liu J."/>
            <person name="Zhou H."/>
            <person name="Zhou W."/>
            <person name="Yu Q."/>
            <person name="An N."/>
            <person name="Chen Y."/>
            <person name="Cai Q."/>
            <person name="Wang B."/>
            <person name="Liu B."/>
            <person name="Min J."/>
            <person name="Huang Y."/>
            <person name="Wu H."/>
            <person name="Li Z."/>
            <person name="Zhang Y."/>
            <person name="Yin Y."/>
            <person name="Song W."/>
            <person name="Jiang J."/>
            <person name="Jackson S.A."/>
            <person name="Wing R.A."/>
            <person name="Wang J."/>
            <person name="Chen M."/>
        </authorList>
    </citation>
    <scope>NUCLEOTIDE SEQUENCE [LARGE SCALE GENOMIC DNA]</scope>
    <source>
        <strain evidence="1">cv. IRGC 101232</strain>
    </source>
</reference>
<dbReference type="AlphaFoldDB" id="J3L0L2"/>
<dbReference type="eggNOG" id="ENOG502QQ9U">
    <property type="taxonomic scope" value="Eukaryota"/>
</dbReference>
<organism evidence="1">
    <name type="scientific">Oryza brachyantha</name>
    <name type="common">malo sina</name>
    <dbReference type="NCBI Taxonomy" id="4533"/>
    <lineage>
        <taxon>Eukaryota</taxon>
        <taxon>Viridiplantae</taxon>
        <taxon>Streptophyta</taxon>
        <taxon>Embryophyta</taxon>
        <taxon>Tracheophyta</taxon>
        <taxon>Spermatophyta</taxon>
        <taxon>Magnoliopsida</taxon>
        <taxon>Liliopsida</taxon>
        <taxon>Poales</taxon>
        <taxon>Poaceae</taxon>
        <taxon>BOP clade</taxon>
        <taxon>Oryzoideae</taxon>
        <taxon>Oryzeae</taxon>
        <taxon>Oryzinae</taxon>
        <taxon>Oryza</taxon>
    </lineage>
</organism>
<dbReference type="Pfam" id="PF00314">
    <property type="entry name" value="Thaumatin"/>
    <property type="match status" value="1"/>
</dbReference>
<dbReference type="SUPFAM" id="SSF49870">
    <property type="entry name" value="Osmotin, thaumatin-like protein"/>
    <property type="match status" value="1"/>
</dbReference>
<keyword evidence="2" id="KW-1185">Reference proteome</keyword>
<dbReference type="Gene3D" id="2.60.110.10">
    <property type="entry name" value="Thaumatin"/>
    <property type="match status" value="1"/>
</dbReference>
<evidence type="ECO:0000313" key="1">
    <source>
        <dbReference type="EnsemblPlants" id="OB01G27680.1"/>
    </source>
</evidence>
<dbReference type="Gramene" id="OB01G27680.1">
    <property type="protein sequence ID" value="OB01G27680.1"/>
    <property type="gene ID" value="OB01G27680"/>
</dbReference>
<dbReference type="InterPro" id="IPR037176">
    <property type="entry name" value="Osmotin/thaumatin-like_sf"/>
</dbReference>
<gene>
    <name evidence="1" type="primary">LOC102708205</name>
</gene>
<dbReference type="OrthoDB" id="430315at2759"/>
<dbReference type="PANTHER" id="PTHR31048">
    <property type="entry name" value="OS03G0233200 PROTEIN"/>
    <property type="match status" value="1"/>
</dbReference>
<accession>J3L0L2</accession>
<name>J3L0L2_ORYBR</name>